<dbReference type="InterPro" id="IPR000594">
    <property type="entry name" value="ThiF_NAD_FAD-bd"/>
</dbReference>
<dbReference type="Gene3D" id="3.40.50.720">
    <property type="entry name" value="NAD(P)-binding Rossmann-like Domain"/>
    <property type="match status" value="1"/>
</dbReference>
<dbReference type="GO" id="GO:0032447">
    <property type="term" value="P:protein urmylation"/>
    <property type="evidence" value="ECO:0007669"/>
    <property type="project" value="TreeGrafter"/>
</dbReference>
<dbReference type="Pfam" id="PF00581">
    <property type="entry name" value="Rhodanese"/>
    <property type="match status" value="1"/>
</dbReference>
<evidence type="ECO:0000259" key="13">
    <source>
        <dbReference type="PROSITE" id="PS50206"/>
    </source>
</evidence>
<protein>
    <recommendedName>
        <fullName evidence="13">Rhodanese domain-containing protein</fullName>
    </recommendedName>
</protein>
<organism evidence="14 15">
    <name type="scientific">Pterulicium gracile</name>
    <dbReference type="NCBI Taxonomy" id="1884261"/>
    <lineage>
        <taxon>Eukaryota</taxon>
        <taxon>Fungi</taxon>
        <taxon>Dikarya</taxon>
        <taxon>Basidiomycota</taxon>
        <taxon>Agaricomycotina</taxon>
        <taxon>Agaricomycetes</taxon>
        <taxon>Agaricomycetidae</taxon>
        <taxon>Agaricales</taxon>
        <taxon>Pleurotineae</taxon>
        <taxon>Pterulaceae</taxon>
        <taxon>Pterulicium</taxon>
    </lineage>
</organism>
<dbReference type="InterPro" id="IPR035985">
    <property type="entry name" value="Ubiquitin-activating_enz"/>
</dbReference>
<evidence type="ECO:0000256" key="1">
    <source>
        <dbReference type="ARBA" id="ARBA00004514"/>
    </source>
</evidence>
<feature type="binding site" evidence="12">
    <location>
        <position position="49"/>
    </location>
    <ligand>
        <name>ATP</name>
        <dbReference type="ChEBI" id="CHEBI:30616"/>
    </ligand>
</feature>
<dbReference type="NCBIfam" id="NF004281">
    <property type="entry name" value="PRK05690.1"/>
    <property type="match status" value="1"/>
</dbReference>
<evidence type="ECO:0000256" key="4">
    <source>
        <dbReference type="ARBA" id="ARBA00022694"/>
    </source>
</evidence>
<keyword evidence="11 12" id="KW-0511">Multifunctional enzyme</keyword>
<dbReference type="GO" id="GO:0070566">
    <property type="term" value="F:adenylyltransferase activity"/>
    <property type="evidence" value="ECO:0007669"/>
    <property type="project" value="InterPro"/>
</dbReference>
<accession>A0A5C3QFA1</accession>
<feature type="binding site" evidence="12">
    <location>
        <position position="94"/>
    </location>
    <ligand>
        <name>ATP</name>
        <dbReference type="ChEBI" id="CHEBI:30616"/>
    </ligand>
</feature>
<keyword evidence="5" id="KW-0548">Nucleotidyltransferase</keyword>
<feature type="binding site" evidence="12">
    <location>
        <position position="269"/>
    </location>
    <ligand>
        <name>Zn(2+)</name>
        <dbReference type="ChEBI" id="CHEBI:29105"/>
    </ligand>
</feature>
<keyword evidence="10 12" id="KW-0067">ATP-binding</keyword>
<dbReference type="InterPro" id="IPR045886">
    <property type="entry name" value="ThiF/MoeB/HesA"/>
</dbReference>
<dbReference type="UniPathway" id="UPA00988"/>
<comment type="similarity">
    <text evidence="12">In the N-terminal section; belongs to the HesA/MoeB/ThiF family. UBA4 subfamily.</text>
</comment>
<dbReference type="PANTHER" id="PTHR10953:SF102">
    <property type="entry name" value="ADENYLYLTRANSFERASE AND SULFURTRANSFERASE MOCS3"/>
    <property type="match status" value="1"/>
</dbReference>
<dbReference type="GO" id="GO:0046872">
    <property type="term" value="F:metal ion binding"/>
    <property type="evidence" value="ECO:0007669"/>
    <property type="project" value="UniProtKB-KW"/>
</dbReference>
<dbReference type="STRING" id="1884261.A0A5C3QFA1"/>
<evidence type="ECO:0000313" key="14">
    <source>
        <dbReference type="EMBL" id="TFK99160.1"/>
    </source>
</evidence>
<keyword evidence="7 12" id="KW-0547">Nucleotide-binding</keyword>
<dbReference type="Gene3D" id="3.40.250.10">
    <property type="entry name" value="Rhodanese-like domain"/>
    <property type="match status" value="1"/>
</dbReference>
<sequence length="424" mass="44715">MASSPTPEFPPLDLPEYKRYGRQMILDGFGLEGQQKLKAASVLVVGAGGLGCPALQYLAAAGVGRIGIVDHDTVESSNLQRQILHNEETLGLLKVDSAAQFVRRLNSLVQVTTYPNALHPSNALEIMRPYDIILDCTDNLPTRYLLSDSAVALDKPLVSGAAMRFEGQLCVYNLNASSASSTSPSATPDKGPCYRCLFPTPAVGGGTCEEVGILGVVTGVIGNLQAAEAIKIILGKNEPKPSLLLYSFLYSPPFRSIKLRGKKANCAACGDAAGGGGIDFGNMDYVQMCGGATPDWLKEGMKAGSAGSRVTPQELKSAIGTDCNTVILDVRPRTEYGICSIEGSTNIPITELLANPSSALTSIAPSGDVYVVCRLGNDSQLAADALRQTSQEVGGDVDGGRKVVDVIGGLRLWSRAVDEKFPVY</sequence>
<evidence type="ECO:0000256" key="7">
    <source>
        <dbReference type="ARBA" id="ARBA00022741"/>
    </source>
</evidence>
<keyword evidence="4 12" id="KW-0819">tRNA processing</keyword>
<feature type="binding site" evidence="12">
    <location>
        <position position="193"/>
    </location>
    <ligand>
        <name>Zn(2+)</name>
        <dbReference type="ChEBI" id="CHEBI:29105"/>
    </ligand>
</feature>
<feature type="binding site" evidence="12">
    <location>
        <begin position="77"/>
        <end position="81"/>
    </location>
    <ligand>
        <name>ATP</name>
        <dbReference type="ChEBI" id="CHEBI:30616"/>
    </ligand>
</feature>
<dbReference type="GO" id="GO:0005524">
    <property type="term" value="F:ATP binding"/>
    <property type="evidence" value="ECO:0007669"/>
    <property type="project" value="UniProtKB-KW"/>
</dbReference>
<reference evidence="14 15" key="1">
    <citation type="journal article" date="2019" name="Nat. Ecol. Evol.">
        <title>Megaphylogeny resolves global patterns of mushroom evolution.</title>
        <authorList>
            <person name="Varga T."/>
            <person name="Krizsan K."/>
            <person name="Foldi C."/>
            <person name="Dima B."/>
            <person name="Sanchez-Garcia M."/>
            <person name="Sanchez-Ramirez S."/>
            <person name="Szollosi G.J."/>
            <person name="Szarkandi J.G."/>
            <person name="Papp V."/>
            <person name="Albert L."/>
            <person name="Andreopoulos W."/>
            <person name="Angelini C."/>
            <person name="Antonin V."/>
            <person name="Barry K.W."/>
            <person name="Bougher N.L."/>
            <person name="Buchanan P."/>
            <person name="Buyck B."/>
            <person name="Bense V."/>
            <person name="Catcheside P."/>
            <person name="Chovatia M."/>
            <person name="Cooper J."/>
            <person name="Damon W."/>
            <person name="Desjardin D."/>
            <person name="Finy P."/>
            <person name="Geml J."/>
            <person name="Haridas S."/>
            <person name="Hughes K."/>
            <person name="Justo A."/>
            <person name="Karasinski D."/>
            <person name="Kautmanova I."/>
            <person name="Kiss B."/>
            <person name="Kocsube S."/>
            <person name="Kotiranta H."/>
            <person name="LaButti K.M."/>
            <person name="Lechner B.E."/>
            <person name="Liimatainen K."/>
            <person name="Lipzen A."/>
            <person name="Lukacs Z."/>
            <person name="Mihaltcheva S."/>
            <person name="Morgado L.N."/>
            <person name="Niskanen T."/>
            <person name="Noordeloos M.E."/>
            <person name="Ohm R.A."/>
            <person name="Ortiz-Santana B."/>
            <person name="Ovrebo C."/>
            <person name="Racz N."/>
            <person name="Riley R."/>
            <person name="Savchenko A."/>
            <person name="Shiryaev A."/>
            <person name="Soop K."/>
            <person name="Spirin V."/>
            <person name="Szebenyi C."/>
            <person name="Tomsovsky M."/>
            <person name="Tulloss R.E."/>
            <person name="Uehling J."/>
            <person name="Grigoriev I.V."/>
            <person name="Vagvolgyi C."/>
            <person name="Papp T."/>
            <person name="Martin F.M."/>
            <person name="Miettinen O."/>
            <person name="Hibbett D.S."/>
            <person name="Nagy L.G."/>
        </authorList>
    </citation>
    <scope>NUCLEOTIDE SEQUENCE [LARGE SCALE GENOMIC DNA]</scope>
    <source>
        <strain evidence="14 15">CBS 309.79</strain>
    </source>
</reference>
<evidence type="ECO:0000256" key="10">
    <source>
        <dbReference type="ARBA" id="ARBA00022840"/>
    </source>
</evidence>
<evidence type="ECO:0000256" key="3">
    <source>
        <dbReference type="ARBA" id="ARBA00022679"/>
    </source>
</evidence>
<dbReference type="SMART" id="SM00450">
    <property type="entry name" value="RHOD"/>
    <property type="match status" value="1"/>
</dbReference>
<feature type="active site" description="Glycyl thioester intermediate; for adenylyltransferase activity" evidence="12">
    <location>
        <position position="208"/>
    </location>
</feature>
<evidence type="ECO:0000256" key="5">
    <source>
        <dbReference type="ARBA" id="ARBA00022695"/>
    </source>
</evidence>
<dbReference type="GO" id="GO:0002143">
    <property type="term" value="P:tRNA wobble position uridine thiolation"/>
    <property type="evidence" value="ECO:0007669"/>
    <property type="project" value="InterPro"/>
</dbReference>
<dbReference type="AlphaFoldDB" id="A0A5C3QFA1"/>
<dbReference type="Pfam" id="PF00899">
    <property type="entry name" value="ThiF"/>
    <property type="match status" value="1"/>
</dbReference>
<dbReference type="Proteomes" id="UP000305067">
    <property type="component" value="Unassembled WGS sequence"/>
</dbReference>
<evidence type="ECO:0000256" key="6">
    <source>
        <dbReference type="ARBA" id="ARBA00022723"/>
    </source>
</evidence>
<evidence type="ECO:0000256" key="9">
    <source>
        <dbReference type="ARBA" id="ARBA00022833"/>
    </source>
</evidence>
<dbReference type="OrthoDB" id="10261062at2759"/>
<feature type="domain" description="Rhodanese" evidence="13">
    <location>
        <begin position="321"/>
        <end position="422"/>
    </location>
</feature>
<dbReference type="InterPro" id="IPR001763">
    <property type="entry name" value="Rhodanese-like_dom"/>
</dbReference>
<evidence type="ECO:0000256" key="12">
    <source>
        <dbReference type="HAMAP-Rule" id="MF_03049"/>
    </source>
</evidence>
<comment type="pathway">
    <text evidence="12">tRNA modification; 5-methoxycarbonylmethyl-2-thiouridine-tRNA biosynthesis.</text>
</comment>
<comment type="cofactor">
    <cofactor evidence="12">
        <name>Zn(2+)</name>
        <dbReference type="ChEBI" id="CHEBI:29105"/>
    </cofactor>
    <text evidence="12">Binds 1 zinc ion per subunit.</text>
</comment>
<keyword evidence="15" id="KW-1185">Reference proteome</keyword>
<dbReference type="CDD" id="cd00757">
    <property type="entry name" value="ThiF_MoeB_HesA_family"/>
    <property type="match status" value="1"/>
</dbReference>
<dbReference type="InterPro" id="IPR036873">
    <property type="entry name" value="Rhodanese-like_dom_sf"/>
</dbReference>
<comment type="subcellular location">
    <subcellularLocation>
        <location evidence="1">Cytoplasm</location>
        <location evidence="1">Cytosol</location>
    </subcellularLocation>
</comment>
<dbReference type="PANTHER" id="PTHR10953">
    <property type="entry name" value="UBIQUITIN-ACTIVATING ENZYME E1"/>
    <property type="match status" value="1"/>
</dbReference>
<dbReference type="InterPro" id="IPR028885">
    <property type="entry name" value="MOCS3/Uba4"/>
</dbReference>
<evidence type="ECO:0000256" key="8">
    <source>
        <dbReference type="ARBA" id="ARBA00022786"/>
    </source>
</evidence>
<feature type="binding site" evidence="12">
    <location>
        <position position="266"/>
    </location>
    <ligand>
        <name>Zn(2+)</name>
        <dbReference type="ChEBI" id="CHEBI:29105"/>
    </ligand>
</feature>
<keyword evidence="9 12" id="KW-0862">Zinc</keyword>
<dbReference type="SUPFAM" id="SSF69572">
    <property type="entry name" value="Activating enzymes of the ubiquitin-like proteins"/>
    <property type="match status" value="1"/>
</dbReference>
<dbReference type="PROSITE" id="PS50206">
    <property type="entry name" value="RHODANESE_3"/>
    <property type="match status" value="1"/>
</dbReference>
<keyword evidence="3 12" id="KW-0808">Transferase</keyword>
<name>A0A5C3QFA1_9AGAR</name>
<feature type="binding site" evidence="12">
    <location>
        <begin position="138"/>
        <end position="139"/>
    </location>
    <ligand>
        <name>ATP</name>
        <dbReference type="ChEBI" id="CHEBI:30616"/>
    </ligand>
</feature>
<feature type="binding site" evidence="12">
    <location>
        <position position="70"/>
    </location>
    <ligand>
        <name>ATP</name>
        <dbReference type="ChEBI" id="CHEBI:30616"/>
    </ligand>
</feature>
<keyword evidence="2 12" id="KW-0963">Cytoplasm</keyword>
<proteinExistence type="inferred from homology"/>
<dbReference type="GO" id="GO:0004792">
    <property type="term" value="F:thiosulfate-cyanide sulfurtransferase activity"/>
    <property type="evidence" value="ECO:0007669"/>
    <property type="project" value="TreeGrafter"/>
</dbReference>
<dbReference type="GO" id="GO:0042292">
    <property type="term" value="F:URM1 activating enzyme activity"/>
    <property type="evidence" value="ECO:0007669"/>
    <property type="project" value="TreeGrafter"/>
</dbReference>
<feature type="binding site" evidence="12">
    <location>
        <position position="196"/>
    </location>
    <ligand>
        <name>Zn(2+)</name>
        <dbReference type="ChEBI" id="CHEBI:29105"/>
    </ligand>
</feature>
<dbReference type="EMBL" id="ML178835">
    <property type="protein sequence ID" value="TFK99160.1"/>
    <property type="molecule type" value="Genomic_DNA"/>
</dbReference>
<gene>
    <name evidence="12" type="primary">UBA4</name>
    <name evidence="14" type="ORF">BDV98DRAFT_533137</name>
</gene>
<feature type="active site" description="Cysteine persulfide intermediate; for sulfurtransferase activity" evidence="12">
    <location>
        <position position="373"/>
    </location>
</feature>
<dbReference type="GO" id="GO:0005829">
    <property type="term" value="C:cytosol"/>
    <property type="evidence" value="ECO:0007669"/>
    <property type="project" value="UniProtKB-SubCell"/>
</dbReference>
<keyword evidence="8" id="KW-0833">Ubl conjugation pathway</keyword>
<dbReference type="HAMAP" id="MF_03049">
    <property type="entry name" value="MOCS3_Uba4"/>
    <property type="match status" value="1"/>
</dbReference>
<evidence type="ECO:0000256" key="11">
    <source>
        <dbReference type="ARBA" id="ARBA00023268"/>
    </source>
</evidence>
<keyword evidence="6 12" id="KW-0479">Metal-binding</keyword>
<evidence type="ECO:0000313" key="15">
    <source>
        <dbReference type="Proteomes" id="UP000305067"/>
    </source>
</evidence>
<evidence type="ECO:0000256" key="2">
    <source>
        <dbReference type="ARBA" id="ARBA00022490"/>
    </source>
</evidence>
<dbReference type="FunFam" id="3.40.50.720:FF:000033">
    <property type="entry name" value="Adenylyltransferase and sulfurtransferase MOCS3"/>
    <property type="match status" value="1"/>
</dbReference>